<dbReference type="AlphaFoldDB" id="A0A2M7XL90"/>
<evidence type="ECO:0000313" key="2">
    <source>
        <dbReference type="Proteomes" id="UP000230062"/>
    </source>
</evidence>
<dbReference type="SUPFAM" id="SSF53448">
    <property type="entry name" value="Nucleotide-diphospho-sugar transferases"/>
    <property type="match status" value="1"/>
</dbReference>
<feature type="non-terminal residue" evidence="1">
    <location>
        <position position="1"/>
    </location>
</feature>
<name>A0A2M7XL90_9BACT</name>
<organism evidence="1 2">
    <name type="scientific">Candidatus Shapirobacteria bacterium CG_4_9_14_3_um_filter_39_13</name>
    <dbReference type="NCBI Taxonomy" id="1974479"/>
    <lineage>
        <taxon>Bacteria</taxon>
        <taxon>Candidatus Shapironibacteriota</taxon>
    </lineage>
</organism>
<reference evidence="2" key="1">
    <citation type="submission" date="2017-09" db="EMBL/GenBank/DDBJ databases">
        <title>Depth-based differentiation of microbial function through sediment-hosted aquifers and enrichment of novel symbionts in the deep terrestrial subsurface.</title>
        <authorList>
            <person name="Probst A.J."/>
            <person name="Ladd B."/>
            <person name="Jarett J.K."/>
            <person name="Geller-Mcgrath D.E."/>
            <person name="Sieber C.M.K."/>
            <person name="Emerson J.B."/>
            <person name="Anantharaman K."/>
            <person name="Thomas B.C."/>
            <person name="Malmstrom R."/>
            <person name="Stieglmeier M."/>
            <person name="Klingl A."/>
            <person name="Woyke T."/>
            <person name="Ryan C.M."/>
            <person name="Banfield J.F."/>
        </authorList>
    </citation>
    <scope>NUCLEOTIDE SEQUENCE [LARGE SCALE GENOMIC DNA]</scope>
</reference>
<gene>
    <name evidence="1" type="ORF">CO169_02165</name>
</gene>
<proteinExistence type="predicted"/>
<protein>
    <submittedName>
        <fullName evidence="1">Glycosyltransferase family 2 protein</fullName>
    </submittedName>
</protein>
<dbReference type="EMBL" id="PFWP01000059">
    <property type="protein sequence ID" value="PJA49372.1"/>
    <property type="molecule type" value="Genomic_DNA"/>
</dbReference>
<evidence type="ECO:0000313" key="1">
    <source>
        <dbReference type="EMBL" id="PJA49372.1"/>
    </source>
</evidence>
<comment type="caution">
    <text evidence="1">The sequence shown here is derived from an EMBL/GenBank/DDBJ whole genome shotgun (WGS) entry which is preliminary data.</text>
</comment>
<dbReference type="GO" id="GO:0016740">
    <property type="term" value="F:transferase activity"/>
    <property type="evidence" value="ECO:0007669"/>
    <property type="project" value="UniProtKB-KW"/>
</dbReference>
<accession>A0A2M7XL90</accession>
<dbReference type="Proteomes" id="UP000230062">
    <property type="component" value="Unassembled WGS sequence"/>
</dbReference>
<keyword evidence="1" id="KW-0808">Transferase</keyword>
<dbReference type="InterPro" id="IPR029044">
    <property type="entry name" value="Nucleotide-diphossugar_trans"/>
</dbReference>
<sequence length="101" mass="11626">SRLAWELPIFVIFRLKMRDIDCGFKLIKKAVVGKIPRLESERGPFITTEFLLKAKKAGFKIMEVGVHHYPDKTVGGSTGASLKVILSAYRELFRFWKKLKE</sequence>